<keyword evidence="1" id="KW-0732">Signal</keyword>
<feature type="chain" id="PRO_5029826332" evidence="1">
    <location>
        <begin position="25"/>
        <end position="225"/>
    </location>
</feature>
<organism evidence="2 3">
    <name type="scientific">Adhaeribacter radiodurans</name>
    <dbReference type="NCBI Taxonomy" id="2745197"/>
    <lineage>
        <taxon>Bacteria</taxon>
        <taxon>Pseudomonadati</taxon>
        <taxon>Bacteroidota</taxon>
        <taxon>Cytophagia</taxon>
        <taxon>Cytophagales</taxon>
        <taxon>Hymenobacteraceae</taxon>
        <taxon>Adhaeribacter</taxon>
    </lineage>
</organism>
<sequence>MFQKSLYFWSIFLIISTFCYPAFAQNLNKHEWVAGKVVLTTGETLSGALSYFYNKEIIQVKGADGFTRAFSPVNVSYFQGFNEKKQVLQIFKPFKWSPNPDVPGFKTPAFFEVVTEGKYTLVKRTAFVIRNLDPVPMYASLGRYYEPYSTNETLHSGKNYQITRLHSYYVLTPENEIINLRNPKKDLENLYQDKASSMKAYIRDKKLSYKNPVALTHVVQYFNHL</sequence>
<accession>A0A7L7L4P6</accession>
<keyword evidence="3" id="KW-1185">Reference proteome</keyword>
<evidence type="ECO:0000313" key="2">
    <source>
        <dbReference type="EMBL" id="QMU27777.1"/>
    </source>
</evidence>
<reference evidence="2 3" key="2">
    <citation type="submission" date="2020-08" db="EMBL/GenBank/DDBJ databases">
        <title>Adhaeribacter dokdonensis sp. nov., isolated from the rhizosphere of Elymus tsukushiensis, a plant native to the Dokdo Islands, Republic of Korea.</title>
        <authorList>
            <person name="Ghim S.Y."/>
        </authorList>
    </citation>
    <scope>NUCLEOTIDE SEQUENCE [LARGE SCALE GENOMIC DNA]</scope>
    <source>
        <strain evidence="2 3">KUDC8001</strain>
    </source>
</reference>
<name>A0A7L7L4P6_9BACT</name>
<proteinExistence type="predicted"/>
<feature type="signal peptide" evidence="1">
    <location>
        <begin position="1"/>
        <end position="24"/>
    </location>
</feature>
<dbReference type="Proteomes" id="UP000514509">
    <property type="component" value="Chromosome"/>
</dbReference>
<dbReference type="KEGG" id="add:HUW48_06835"/>
<protein>
    <submittedName>
        <fullName evidence="2">Uncharacterized protein</fullName>
    </submittedName>
</protein>
<reference evidence="2 3" key="1">
    <citation type="submission" date="2020-06" db="EMBL/GenBank/DDBJ databases">
        <authorList>
            <person name="Hwang Y.J."/>
        </authorList>
    </citation>
    <scope>NUCLEOTIDE SEQUENCE [LARGE SCALE GENOMIC DNA]</scope>
    <source>
        <strain evidence="2 3">KUDC8001</strain>
    </source>
</reference>
<gene>
    <name evidence="2" type="ORF">HUW48_06835</name>
</gene>
<evidence type="ECO:0000313" key="3">
    <source>
        <dbReference type="Proteomes" id="UP000514509"/>
    </source>
</evidence>
<evidence type="ECO:0000256" key="1">
    <source>
        <dbReference type="SAM" id="SignalP"/>
    </source>
</evidence>
<dbReference type="AlphaFoldDB" id="A0A7L7L4P6"/>
<dbReference type="EMBL" id="CP055153">
    <property type="protein sequence ID" value="QMU27777.1"/>
    <property type="molecule type" value="Genomic_DNA"/>
</dbReference>
<dbReference type="RefSeq" id="WP_182414969.1">
    <property type="nucleotide sequence ID" value="NZ_CP055153.1"/>
</dbReference>